<organism evidence="2 3">
    <name type="scientific">Cereibacter sphaeroides (strain ATCC 17023 / DSM 158 / JCM 6121 / CCUG 31486 / LMG 2827 / NBRC 12203 / NCIMB 8253 / ATH 2.4.1.)</name>
    <name type="common">Rhodobacter sphaeroides</name>
    <dbReference type="NCBI Taxonomy" id="272943"/>
    <lineage>
        <taxon>Bacteria</taxon>
        <taxon>Pseudomonadati</taxon>
        <taxon>Pseudomonadota</taxon>
        <taxon>Alphaproteobacteria</taxon>
        <taxon>Rhodobacterales</taxon>
        <taxon>Paracoccaceae</taxon>
        <taxon>Cereibacter</taxon>
    </lineage>
</organism>
<proteinExistence type="predicted"/>
<keyword evidence="3" id="KW-1185">Reference proteome</keyword>
<sequence length="146" mass="16908">MTPKFPTYREIAIWESTIMENNKKTLIPPNDFSDDELEVWCRILDSLEDGWITDLQRDSLVAFCRHVVQADYVAGLIREAKDNRKIDDIIEFSKLLNKLTAMLDRENRAVSSLATKLRISNQSLRSSKESPEARASSFKPWEDDDE</sequence>
<gene>
    <name evidence="2" type="ORF">RSP_2999</name>
</gene>
<protein>
    <recommendedName>
        <fullName evidence="4">Terminase</fullName>
    </recommendedName>
</protein>
<evidence type="ECO:0008006" key="4">
    <source>
        <dbReference type="Google" id="ProtNLM"/>
    </source>
</evidence>
<evidence type="ECO:0000313" key="2">
    <source>
        <dbReference type="EMBL" id="ABA79165.1"/>
    </source>
</evidence>
<name>Q3J219_CERS4</name>
<dbReference type="KEGG" id="rsp:RSP_2999"/>
<reference evidence="3" key="1">
    <citation type="submission" date="2005-09" db="EMBL/GenBank/DDBJ databases">
        <title>Complete sequence of chromosome 1 of Rhodobacter sphaeroides 2.4.1.</title>
        <authorList>
            <person name="Copeland A."/>
            <person name="Lucas S."/>
            <person name="Lapidus A."/>
            <person name="Barry K."/>
            <person name="Detter J.C."/>
            <person name="Glavina T."/>
            <person name="Hammon N."/>
            <person name="Israni S."/>
            <person name="Pitluck S."/>
            <person name="Richardson P."/>
            <person name="Mackenzie C."/>
            <person name="Choudhary M."/>
            <person name="Larimer F."/>
            <person name="Hauser L.J."/>
            <person name="Land M."/>
            <person name="Donohue T.J."/>
            <person name="Kaplan S."/>
        </authorList>
    </citation>
    <scope>NUCLEOTIDE SEQUENCE [LARGE SCALE GENOMIC DNA]</scope>
    <source>
        <strain evidence="3">ATCC 17023 / DSM 158 / JCM 6121 / CCUG 31486 / LMG 2827 / NBRC 12203 / NCIMB 8253 / ATH 2.4.1.</strain>
    </source>
</reference>
<accession>Q3J219</accession>
<evidence type="ECO:0000256" key="1">
    <source>
        <dbReference type="SAM" id="MobiDB-lite"/>
    </source>
</evidence>
<dbReference type="EMBL" id="CP000143">
    <property type="protein sequence ID" value="ABA79165.1"/>
    <property type="molecule type" value="Genomic_DNA"/>
</dbReference>
<evidence type="ECO:0000313" key="3">
    <source>
        <dbReference type="Proteomes" id="UP000002703"/>
    </source>
</evidence>
<dbReference type="Proteomes" id="UP000002703">
    <property type="component" value="Chromosome 1"/>
</dbReference>
<feature type="region of interest" description="Disordered" evidence="1">
    <location>
        <begin position="122"/>
        <end position="146"/>
    </location>
</feature>
<dbReference type="AlphaFoldDB" id="Q3J219"/>
<dbReference type="STRING" id="272943.RSP_2999"/>
<dbReference type="EnsemblBacteria" id="ABA79165">
    <property type="protein sequence ID" value="ABA79165"/>
    <property type="gene ID" value="RSP_2999"/>
</dbReference>